<feature type="transmembrane region" description="Helical" evidence="1">
    <location>
        <begin position="6"/>
        <end position="31"/>
    </location>
</feature>
<gene>
    <name evidence="2" type="ORF">PFISCL1PPCAC_13522</name>
</gene>
<dbReference type="PANTHER" id="PTHR31627:SF42">
    <property type="entry name" value="G_PROTEIN_RECEP_F1_2 DOMAIN-CONTAINING PROTEIN-RELATED"/>
    <property type="match status" value="1"/>
</dbReference>
<reference evidence="2" key="1">
    <citation type="submission" date="2023-10" db="EMBL/GenBank/DDBJ databases">
        <title>Genome assembly of Pristionchus species.</title>
        <authorList>
            <person name="Yoshida K."/>
            <person name="Sommer R.J."/>
        </authorList>
    </citation>
    <scope>NUCLEOTIDE SEQUENCE</scope>
    <source>
        <strain evidence="2">RS5133</strain>
    </source>
</reference>
<feature type="non-terminal residue" evidence="2">
    <location>
        <position position="105"/>
    </location>
</feature>
<dbReference type="PANTHER" id="PTHR31627">
    <property type="entry name" value="SERPENTINE RECEPTOR CLASS GAMMA-RELATED"/>
    <property type="match status" value="1"/>
</dbReference>
<keyword evidence="1" id="KW-0472">Membrane</keyword>
<keyword evidence="1" id="KW-0812">Transmembrane</keyword>
<keyword evidence="3" id="KW-1185">Reference proteome</keyword>
<organism evidence="2 3">
    <name type="scientific">Pristionchus fissidentatus</name>
    <dbReference type="NCBI Taxonomy" id="1538716"/>
    <lineage>
        <taxon>Eukaryota</taxon>
        <taxon>Metazoa</taxon>
        <taxon>Ecdysozoa</taxon>
        <taxon>Nematoda</taxon>
        <taxon>Chromadorea</taxon>
        <taxon>Rhabditida</taxon>
        <taxon>Rhabditina</taxon>
        <taxon>Diplogasteromorpha</taxon>
        <taxon>Diplogasteroidea</taxon>
        <taxon>Neodiplogasteridae</taxon>
        <taxon>Pristionchus</taxon>
    </lineage>
</organism>
<proteinExistence type="predicted"/>
<keyword evidence="1" id="KW-1133">Transmembrane helix</keyword>
<feature type="transmembrane region" description="Helical" evidence="1">
    <location>
        <begin position="43"/>
        <end position="65"/>
    </location>
</feature>
<comment type="caution">
    <text evidence="2">The sequence shown here is derived from an EMBL/GenBank/DDBJ whole genome shotgun (WGS) entry which is preliminary data.</text>
</comment>
<dbReference type="Proteomes" id="UP001432322">
    <property type="component" value="Unassembled WGS sequence"/>
</dbReference>
<dbReference type="EMBL" id="BTSY01000004">
    <property type="protein sequence ID" value="GMT22225.1"/>
    <property type="molecule type" value="Genomic_DNA"/>
</dbReference>
<name>A0AAV5VUL9_9BILA</name>
<feature type="transmembrane region" description="Helical" evidence="1">
    <location>
        <begin position="85"/>
        <end position="102"/>
    </location>
</feature>
<feature type="non-terminal residue" evidence="2">
    <location>
        <position position="1"/>
    </location>
</feature>
<evidence type="ECO:0000313" key="2">
    <source>
        <dbReference type="EMBL" id="GMT22225.1"/>
    </source>
</evidence>
<accession>A0AAV5VUL9</accession>
<dbReference type="AlphaFoldDB" id="A0AAV5VUL9"/>
<evidence type="ECO:0000256" key="1">
    <source>
        <dbReference type="SAM" id="Phobius"/>
    </source>
</evidence>
<evidence type="ECO:0000313" key="3">
    <source>
        <dbReference type="Proteomes" id="UP001432322"/>
    </source>
</evidence>
<evidence type="ECO:0008006" key="4">
    <source>
        <dbReference type="Google" id="ProtNLM"/>
    </source>
</evidence>
<dbReference type="Pfam" id="PF10323">
    <property type="entry name" value="7TM_GPCR_Srv"/>
    <property type="match status" value="1"/>
</dbReference>
<dbReference type="InterPro" id="IPR051119">
    <property type="entry name" value="Nematode_SR-like"/>
</dbReference>
<dbReference type="InterPro" id="IPR019426">
    <property type="entry name" value="7TM_GPCR_serpentine_rcpt_Srv"/>
</dbReference>
<protein>
    <recommendedName>
        <fullName evidence="4">G protein-coupled receptor</fullName>
    </recommendedName>
</protein>
<sequence>FLQFNSIVTMITSILGAVASTLCYILIFVTLRKSQYRCWNREASILISSFILFLCLCAIACYYFFNRLFSIVNVDEMYALRMHYYAFAFPMSLLNPWCLILTSGR</sequence>